<dbReference type="Pfam" id="PF13443">
    <property type="entry name" value="HTH_26"/>
    <property type="match status" value="1"/>
</dbReference>
<evidence type="ECO:0000259" key="1">
    <source>
        <dbReference type="PROSITE" id="PS50943"/>
    </source>
</evidence>
<comment type="caution">
    <text evidence="2">The sequence shown here is derived from an EMBL/GenBank/DDBJ whole genome shotgun (WGS) entry which is preliminary data.</text>
</comment>
<evidence type="ECO:0000313" key="3">
    <source>
        <dbReference type="Proteomes" id="UP000295184"/>
    </source>
</evidence>
<gene>
    <name evidence="2" type="ORF">EDD77_13826</name>
</gene>
<name>A0A4R1QHQ2_9FIRM</name>
<dbReference type="SMART" id="SM00530">
    <property type="entry name" value="HTH_XRE"/>
    <property type="match status" value="1"/>
</dbReference>
<reference evidence="2 3" key="1">
    <citation type="submission" date="2019-03" db="EMBL/GenBank/DDBJ databases">
        <title>Genomic Encyclopedia of Type Strains, Phase IV (KMG-IV): sequencing the most valuable type-strain genomes for metagenomic binning, comparative biology and taxonomic classification.</title>
        <authorList>
            <person name="Goeker M."/>
        </authorList>
    </citation>
    <scope>NUCLEOTIDE SEQUENCE [LARGE SCALE GENOMIC DNA]</scope>
    <source>
        <strain evidence="2 3">DSM 100451</strain>
    </source>
</reference>
<dbReference type="Proteomes" id="UP000295184">
    <property type="component" value="Unassembled WGS sequence"/>
</dbReference>
<accession>A0A4R1QHQ2</accession>
<organism evidence="2 3">
    <name type="scientific">Allofournierella massiliensis</name>
    <dbReference type="NCBI Taxonomy" id="1650663"/>
    <lineage>
        <taxon>Bacteria</taxon>
        <taxon>Bacillati</taxon>
        <taxon>Bacillota</taxon>
        <taxon>Clostridia</taxon>
        <taxon>Eubacteriales</taxon>
        <taxon>Oscillospiraceae</taxon>
        <taxon>Allofournierella</taxon>
    </lineage>
</organism>
<keyword evidence="2" id="KW-0238">DNA-binding</keyword>
<dbReference type="STRING" id="1650663.GCA_001486665_03132"/>
<dbReference type="Gene3D" id="1.10.260.40">
    <property type="entry name" value="lambda repressor-like DNA-binding domains"/>
    <property type="match status" value="1"/>
</dbReference>
<dbReference type="RefSeq" id="WP_058966538.1">
    <property type="nucleotide sequence ID" value="NZ_CABKVM010000019.1"/>
</dbReference>
<dbReference type="EMBL" id="SLUM01000038">
    <property type="protein sequence ID" value="TCL52986.1"/>
    <property type="molecule type" value="Genomic_DNA"/>
</dbReference>
<feature type="domain" description="HTH cro/C1-type" evidence="1">
    <location>
        <begin position="14"/>
        <end position="61"/>
    </location>
</feature>
<dbReference type="GO" id="GO:0003677">
    <property type="term" value="F:DNA binding"/>
    <property type="evidence" value="ECO:0007669"/>
    <property type="project" value="UniProtKB-KW"/>
</dbReference>
<dbReference type="InterPro" id="IPR001387">
    <property type="entry name" value="Cro/C1-type_HTH"/>
</dbReference>
<sequence>MRIDREKFAVLLIRKGVTAKQVAATAGISNTSIYNVKKGMQCSDQMGSKIARALGVDVAEIMEDVKQ</sequence>
<dbReference type="PROSITE" id="PS50943">
    <property type="entry name" value="HTH_CROC1"/>
    <property type="match status" value="1"/>
</dbReference>
<evidence type="ECO:0000313" key="2">
    <source>
        <dbReference type="EMBL" id="TCL52986.1"/>
    </source>
</evidence>
<dbReference type="OrthoDB" id="2056588at2"/>
<protein>
    <submittedName>
        <fullName evidence="2">Cro/C1-type helix-turn-helix DNA-binding protein</fullName>
    </submittedName>
</protein>
<proteinExistence type="predicted"/>
<dbReference type="CDD" id="cd00093">
    <property type="entry name" value="HTH_XRE"/>
    <property type="match status" value="1"/>
</dbReference>
<dbReference type="SUPFAM" id="SSF47413">
    <property type="entry name" value="lambda repressor-like DNA-binding domains"/>
    <property type="match status" value="1"/>
</dbReference>
<dbReference type="AlphaFoldDB" id="A0A4R1QHQ2"/>
<dbReference type="InterPro" id="IPR010982">
    <property type="entry name" value="Lambda_DNA-bd_dom_sf"/>
</dbReference>